<proteinExistence type="predicted"/>
<accession>C7H589</accession>
<keyword evidence="2" id="KW-1185">Reference proteome</keyword>
<protein>
    <submittedName>
        <fullName evidence="1">Uncharacterized protein</fullName>
    </submittedName>
</protein>
<name>C7H589_FAED2</name>
<evidence type="ECO:0000313" key="2">
    <source>
        <dbReference type="Proteomes" id="UP000004619"/>
    </source>
</evidence>
<dbReference type="AlphaFoldDB" id="C7H589"/>
<organism evidence="1 2">
    <name type="scientific">Faecalibacterium duncaniae (strain DSM 17677 / JCM 31915 / A2-165)</name>
    <name type="common">Faecalibacterium prausnitzii</name>
    <dbReference type="NCBI Taxonomy" id="411483"/>
    <lineage>
        <taxon>Bacteria</taxon>
        <taxon>Bacillati</taxon>
        <taxon>Bacillota</taxon>
        <taxon>Clostridia</taxon>
        <taxon>Eubacteriales</taxon>
        <taxon>Oscillospiraceae</taxon>
        <taxon>Faecalibacterium</taxon>
    </lineage>
</organism>
<evidence type="ECO:0000313" key="1">
    <source>
        <dbReference type="EMBL" id="EEU96925.1"/>
    </source>
</evidence>
<gene>
    <name evidence="1" type="ORF">FAEPRAA2165_01459</name>
</gene>
<comment type="caution">
    <text evidence="1">The sequence shown here is derived from an EMBL/GenBank/DDBJ whole genome shotgun (WGS) entry which is preliminary data.</text>
</comment>
<dbReference type="STRING" id="411483.FAEPRAA2165_01459"/>
<dbReference type="HOGENOM" id="CLU_2734051_0_0_9"/>
<reference evidence="1" key="1">
    <citation type="submission" date="2009-08" db="EMBL/GenBank/DDBJ databases">
        <authorList>
            <person name="Weinstock G."/>
            <person name="Sodergren E."/>
            <person name="Clifton S."/>
            <person name="Fulton L."/>
            <person name="Fulton B."/>
            <person name="Courtney L."/>
            <person name="Fronick C."/>
            <person name="Harrison M."/>
            <person name="Strong C."/>
            <person name="Farmer C."/>
            <person name="Delahaunty K."/>
            <person name="Markovic C."/>
            <person name="Hall O."/>
            <person name="Minx P."/>
            <person name="Tomlinson C."/>
            <person name="Mitreva M."/>
            <person name="Nelson J."/>
            <person name="Hou S."/>
            <person name="Wollam A."/>
            <person name="Pepin K.H."/>
            <person name="Johnson M."/>
            <person name="Bhonagiri V."/>
            <person name="Nash W.E."/>
            <person name="Warren W."/>
            <person name="Chinwalla A."/>
            <person name="Mardis E.R."/>
            <person name="Wilson R.K."/>
        </authorList>
    </citation>
    <scope>NUCLEOTIDE SEQUENCE [LARGE SCALE GENOMIC DNA]</scope>
    <source>
        <strain evidence="1">A2-165</strain>
    </source>
</reference>
<dbReference type="Proteomes" id="UP000004619">
    <property type="component" value="Unassembled WGS sequence"/>
</dbReference>
<sequence length="71" mass="8061">MLLSLMASYSPPHPYSFRQTAEFQWGDAISFCEYLRKLALIFISDGICDLNNFHIMLGATFQLTANEAKVL</sequence>
<dbReference type="EMBL" id="ACOP02000041">
    <property type="protein sequence ID" value="EEU96925.1"/>
    <property type="molecule type" value="Genomic_DNA"/>
</dbReference>